<evidence type="ECO:0000256" key="1">
    <source>
        <dbReference type="ARBA" id="ARBA00013194"/>
    </source>
</evidence>
<dbReference type="PROSITE" id="PS50072">
    <property type="entry name" value="CSA_PPIASE_2"/>
    <property type="match status" value="1"/>
</dbReference>
<dbReference type="PANTHER" id="PTHR45625">
    <property type="entry name" value="PEPTIDYL-PROLYL CIS-TRANS ISOMERASE-RELATED"/>
    <property type="match status" value="1"/>
</dbReference>
<dbReference type="AlphaFoldDB" id="A0A0F5JAY7"/>
<dbReference type="EC" id="5.2.1.8" evidence="1"/>
<organism evidence="5 6">
    <name type="scientific">Parabacteroides goldsteinii DSM 19448 = WAL 12034</name>
    <dbReference type="NCBI Taxonomy" id="927665"/>
    <lineage>
        <taxon>Bacteria</taxon>
        <taxon>Pseudomonadati</taxon>
        <taxon>Bacteroidota</taxon>
        <taxon>Bacteroidia</taxon>
        <taxon>Bacteroidales</taxon>
        <taxon>Tannerellaceae</taxon>
        <taxon>Parabacteroides</taxon>
    </lineage>
</organism>
<dbReference type="EMBL" id="AQHV01000013">
    <property type="protein sequence ID" value="KKB54582.1"/>
    <property type="molecule type" value="Genomic_DNA"/>
</dbReference>
<dbReference type="RefSeq" id="WP_046146555.1">
    <property type="nucleotide sequence ID" value="NZ_KQ033913.1"/>
</dbReference>
<comment type="caution">
    <text evidence="5">The sequence shown here is derived from an EMBL/GenBank/DDBJ whole genome shotgun (WGS) entry which is preliminary data.</text>
</comment>
<gene>
    <name evidence="5" type="ORF">HMPREF1535_02704</name>
</gene>
<evidence type="ECO:0000256" key="3">
    <source>
        <dbReference type="ARBA" id="ARBA00023235"/>
    </source>
</evidence>
<evidence type="ECO:0000313" key="5">
    <source>
        <dbReference type="EMBL" id="KKB54582.1"/>
    </source>
</evidence>
<keyword evidence="2" id="KW-0697">Rotamase</keyword>
<dbReference type="CDD" id="cd00317">
    <property type="entry name" value="cyclophilin"/>
    <property type="match status" value="1"/>
</dbReference>
<dbReference type="InterPro" id="IPR002130">
    <property type="entry name" value="Cyclophilin-type_PPIase_dom"/>
</dbReference>
<evidence type="ECO:0000256" key="2">
    <source>
        <dbReference type="ARBA" id="ARBA00023110"/>
    </source>
</evidence>
<dbReference type="PATRIC" id="fig|927665.4.peg.2775"/>
<evidence type="ECO:0000313" key="6">
    <source>
        <dbReference type="Proteomes" id="UP000033047"/>
    </source>
</evidence>
<dbReference type="SUPFAM" id="SSF50891">
    <property type="entry name" value="Cyclophilin-like"/>
    <property type="match status" value="1"/>
</dbReference>
<dbReference type="InterPro" id="IPR029000">
    <property type="entry name" value="Cyclophilin-like_dom_sf"/>
</dbReference>
<dbReference type="PANTHER" id="PTHR45625:SF4">
    <property type="entry name" value="PEPTIDYLPROLYL ISOMERASE DOMAIN AND WD REPEAT-CONTAINING PROTEIN 1"/>
    <property type="match status" value="1"/>
</dbReference>
<dbReference type="HOGENOM" id="CLU_012062_16_0_10"/>
<feature type="domain" description="PPIase cyclophilin-type" evidence="4">
    <location>
        <begin position="35"/>
        <end position="269"/>
    </location>
</feature>
<name>A0A0F5JAY7_9BACT</name>
<reference evidence="5 6" key="1">
    <citation type="submission" date="2013-04" db="EMBL/GenBank/DDBJ databases">
        <title>The Genome Sequence of Parabacteroides goldsteinii DSM 19448.</title>
        <authorList>
            <consortium name="The Broad Institute Genomics Platform"/>
            <person name="Earl A."/>
            <person name="Ward D."/>
            <person name="Feldgarden M."/>
            <person name="Gevers D."/>
            <person name="Martens E."/>
            <person name="Sakamoto M."/>
            <person name="Benno Y."/>
            <person name="Song Y."/>
            <person name="Liu C."/>
            <person name="Lee J."/>
            <person name="Bolanos M."/>
            <person name="Vaisanen M.L."/>
            <person name="Finegold S.M."/>
            <person name="Walker B."/>
            <person name="Young S."/>
            <person name="Zeng Q."/>
            <person name="Gargeya S."/>
            <person name="Fitzgerald M."/>
            <person name="Haas B."/>
            <person name="Abouelleil A."/>
            <person name="Allen A.W."/>
            <person name="Alvarado L."/>
            <person name="Arachchi H.M."/>
            <person name="Berlin A.M."/>
            <person name="Chapman S.B."/>
            <person name="Gainer-Dewar J."/>
            <person name="Goldberg J."/>
            <person name="Griggs A."/>
            <person name="Gujja S."/>
            <person name="Hansen M."/>
            <person name="Howarth C."/>
            <person name="Imamovic A."/>
            <person name="Ireland A."/>
            <person name="Larimer J."/>
            <person name="McCowan C."/>
            <person name="Murphy C."/>
            <person name="Pearson M."/>
            <person name="Poon T.W."/>
            <person name="Priest M."/>
            <person name="Roberts A."/>
            <person name="Saif S."/>
            <person name="Shea T."/>
            <person name="Sisk P."/>
            <person name="Sykes S."/>
            <person name="Wortman J."/>
            <person name="Nusbaum C."/>
            <person name="Birren B."/>
        </authorList>
    </citation>
    <scope>NUCLEOTIDE SEQUENCE [LARGE SCALE GENOMIC DNA]</scope>
    <source>
        <strain evidence="5 6">DSM 19448</strain>
    </source>
</reference>
<accession>A0A0F5JAY7</accession>
<dbReference type="Pfam" id="PF00160">
    <property type="entry name" value="Pro_isomerase"/>
    <property type="match status" value="2"/>
</dbReference>
<protein>
    <recommendedName>
        <fullName evidence="1">peptidylprolyl isomerase</fullName>
        <ecNumber evidence="1">5.2.1.8</ecNumber>
    </recommendedName>
</protein>
<dbReference type="STRING" id="927665.HMPREF1535_02704"/>
<dbReference type="InterPro" id="IPR044666">
    <property type="entry name" value="Cyclophilin_A-like"/>
</dbReference>
<dbReference type="PROSITE" id="PS51257">
    <property type="entry name" value="PROKAR_LIPOPROTEIN"/>
    <property type="match status" value="1"/>
</dbReference>
<evidence type="ECO:0000259" key="4">
    <source>
        <dbReference type="PROSITE" id="PS50072"/>
    </source>
</evidence>
<dbReference type="Proteomes" id="UP000033047">
    <property type="component" value="Unassembled WGS sequence"/>
</dbReference>
<keyword evidence="3" id="KW-0413">Isomerase</keyword>
<sequence>MKQQLFAFLLVLFTLISCGDKPLDPSKPVYVTVKTTMGDVTVLLYDDTPLHRDNFIRLCQSGEYEGMLFHRIIKDFVVQGGDPTSKAHEPGVLYGDGDGGYTVPAEILPNHFNKRGALIDAKESDDVNPERASAGTQFCFVQGKKHSDAELDEKEVRINQIRRNWLYYKFLDRLKKEDPALAADSLETELTNRALVMVEDTLADLGPYVIPAEHREVYKTVGGVPHLDSSVTIFGEVVDGFDIVEKMSLVKTDKNDRPIRDVMIKSTKVFQK</sequence>
<dbReference type="Gene3D" id="2.40.100.10">
    <property type="entry name" value="Cyclophilin-like"/>
    <property type="match status" value="2"/>
</dbReference>
<dbReference type="GO" id="GO:0003755">
    <property type="term" value="F:peptidyl-prolyl cis-trans isomerase activity"/>
    <property type="evidence" value="ECO:0007669"/>
    <property type="project" value="UniProtKB-KW"/>
</dbReference>
<proteinExistence type="predicted"/>